<dbReference type="Proteomes" id="UP000237271">
    <property type="component" value="Unassembled WGS sequence"/>
</dbReference>
<sequence>MKLKDKIAEADNKAVDYKVTRVIYLLDEHQSSEKEEYELKQKNVANLVLRRWCAEQNIFVACGKATSTKMKGHTHIQMGKNLFCCVSANELRLEKKELA</sequence>
<organism evidence="1 2">
    <name type="scientific">Phytophthora palmivora</name>
    <dbReference type="NCBI Taxonomy" id="4796"/>
    <lineage>
        <taxon>Eukaryota</taxon>
        <taxon>Sar</taxon>
        <taxon>Stramenopiles</taxon>
        <taxon>Oomycota</taxon>
        <taxon>Peronosporomycetes</taxon>
        <taxon>Peronosporales</taxon>
        <taxon>Peronosporaceae</taxon>
        <taxon>Phytophthora</taxon>
    </lineage>
</organism>
<accession>A0A2P4YF93</accession>
<keyword evidence="1" id="KW-0346">Stress response</keyword>
<name>A0A2P4YF93_9STRA</name>
<dbReference type="AlphaFoldDB" id="A0A2P4YF93"/>
<evidence type="ECO:0000313" key="2">
    <source>
        <dbReference type="Proteomes" id="UP000237271"/>
    </source>
</evidence>
<dbReference type="InterPro" id="IPR029048">
    <property type="entry name" value="HSP70_C_sf"/>
</dbReference>
<comment type="caution">
    <text evidence="1">The sequence shown here is derived from an EMBL/GenBank/DDBJ whole genome shotgun (WGS) entry which is preliminary data.</text>
</comment>
<keyword evidence="2" id="KW-1185">Reference proteome</keyword>
<dbReference type="EMBL" id="NCKW01003437">
    <property type="protein sequence ID" value="POM76463.1"/>
    <property type="molecule type" value="Genomic_DNA"/>
</dbReference>
<dbReference type="Gene3D" id="1.20.1270.10">
    <property type="match status" value="1"/>
</dbReference>
<reference evidence="1 2" key="1">
    <citation type="journal article" date="2017" name="Genome Biol. Evol.">
        <title>Phytophthora megakarya and P. palmivora, closely related causal agents of cacao black pod rot, underwent increases in genome sizes and gene numbers by different mechanisms.</title>
        <authorList>
            <person name="Ali S.S."/>
            <person name="Shao J."/>
            <person name="Lary D.J."/>
            <person name="Kronmiller B."/>
            <person name="Shen D."/>
            <person name="Strem M.D."/>
            <person name="Amoako-Attah I."/>
            <person name="Akrofi A.Y."/>
            <person name="Begoude B.A."/>
            <person name="Ten Hoopen G.M."/>
            <person name="Coulibaly K."/>
            <person name="Kebe B.I."/>
            <person name="Melnick R.L."/>
            <person name="Guiltinan M.J."/>
            <person name="Tyler B.M."/>
            <person name="Meinhardt L.W."/>
            <person name="Bailey B.A."/>
        </authorList>
    </citation>
    <scope>NUCLEOTIDE SEQUENCE [LARGE SCALE GENOMIC DNA]</scope>
    <source>
        <strain evidence="2">sbr112.9</strain>
    </source>
</reference>
<evidence type="ECO:0000313" key="1">
    <source>
        <dbReference type="EMBL" id="POM76463.1"/>
    </source>
</evidence>
<protein>
    <submittedName>
        <fullName evidence="1">Heat shock 70 kDa protein</fullName>
    </submittedName>
</protein>
<proteinExistence type="predicted"/>
<gene>
    <name evidence="1" type="ORF">PHPALM_6288</name>
</gene>